<evidence type="ECO:0000259" key="2">
    <source>
        <dbReference type="SMART" id="SM00014"/>
    </source>
</evidence>
<dbReference type="RefSeq" id="WP_073176008.1">
    <property type="nucleotide sequence ID" value="NZ_FQWL01000001.1"/>
</dbReference>
<dbReference type="InterPro" id="IPR000326">
    <property type="entry name" value="PAP2/HPO"/>
</dbReference>
<evidence type="ECO:0000313" key="4">
    <source>
        <dbReference type="Proteomes" id="UP000184532"/>
    </source>
</evidence>
<keyword evidence="1" id="KW-1133">Transmembrane helix</keyword>
<dbReference type="AlphaFoldDB" id="A0A1M5HRD7"/>
<keyword evidence="1" id="KW-0472">Membrane</keyword>
<dbReference type="PANTHER" id="PTHR14969:SF13">
    <property type="entry name" value="AT30094P"/>
    <property type="match status" value="1"/>
</dbReference>
<organism evidence="3 4">
    <name type="scientific">Flagellimonas flava</name>
    <dbReference type="NCBI Taxonomy" id="570519"/>
    <lineage>
        <taxon>Bacteria</taxon>
        <taxon>Pseudomonadati</taxon>
        <taxon>Bacteroidota</taxon>
        <taxon>Flavobacteriia</taxon>
        <taxon>Flavobacteriales</taxon>
        <taxon>Flavobacteriaceae</taxon>
        <taxon>Flagellimonas</taxon>
    </lineage>
</organism>
<name>A0A1M5HRD7_9FLAO</name>
<sequence>MLEQLVELDKELFLYLNSLGTTTWDGFWMFMTRTRNSAPLYLFLLYLVYRNFGPKRTLVVLAAVALLITCTDQLSNFFKYGVGRLRPCHDAEISGVMRLVKSYCGGKFSYFSAHAANSFAPAMYFTLLFRKKVPFIGMFLIFWALIIGHSRIYIGVHFPLDVVTGMAMGALFGWVFSKLTIFAFQKLGT</sequence>
<evidence type="ECO:0000313" key="3">
    <source>
        <dbReference type="EMBL" id="SHG18497.1"/>
    </source>
</evidence>
<protein>
    <submittedName>
        <fullName evidence="3">Undecaprenyl-diphosphatase</fullName>
    </submittedName>
</protein>
<dbReference type="SUPFAM" id="SSF48317">
    <property type="entry name" value="Acid phosphatase/Vanadium-dependent haloperoxidase"/>
    <property type="match status" value="1"/>
</dbReference>
<accession>A0A1M5HRD7</accession>
<dbReference type="PANTHER" id="PTHR14969">
    <property type="entry name" value="SPHINGOSINE-1-PHOSPHATE PHOSPHOHYDROLASE"/>
    <property type="match status" value="1"/>
</dbReference>
<feature type="transmembrane region" description="Helical" evidence="1">
    <location>
        <begin position="166"/>
        <end position="184"/>
    </location>
</feature>
<reference evidence="4" key="1">
    <citation type="submission" date="2016-11" db="EMBL/GenBank/DDBJ databases">
        <authorList>
            <person name="Varghese N."/>
            <person name="Submissions S."/>
        </authorList>
    </citation>
    <scope>NUCLEOTIDE SEQUENCE [LARGE SCALE GENOMIC DNA]</scope>
    <source>
        <strain evidence="4">DSM 22638</strain>
    </source>
</reference>
<dbReference type="Proteomes" id="UP000184532">
    <property type="component" value="Unassembled WGS sequence"/>
</dbReference>
<feature type="transmembrane region" description="Helical" evidence="1">
    <location>
        <begin position="58"/>
        <end position="78"/>
    </location>
</feature>
<dbReference type="STRING" id="570519.SAMN04488116_0147"/>
<dbReference type="SMART" id="SM00014">
    <property type="entry name" value="acidPPc"/>
    <property type="match status" value="1"/>
</dbReference>
<dbReference type="Pfam" id="PF01569">
    <property type="entry name" value="PAP2"/>
    <property type="match status" value="1"/>
</dbReference>
<keyword evidence="1" id="KW-0812">Transmembrane</keyword>
<dbReference type="OrthoDB" id="9789113at2"/>
<keyword evidence="4" id="KW-1185">Reference proteome</keyword>
<feature type="transmembrane region" description="Helical" evidence="1">
    <location>
        <begin position="133"/>
        <end position="154"/>
    </location>
</feature>
<dbReference type="EMBL" id="FQWL01000001">
    <property type="protein sequence ID" value="SHG18497.1"/>
    <property type="molecule type" value="Genomic_DNA"/>
</dbReference>
<gene>
    <name evidence="3" type="ORF">SAMN04488116_0147</name>
</gene>
<feature type="domain" description="Phosphatidic acid phosphatase type 2/haloperoxidase" evidence="2">
    <location>
        <begin position="59"/>
        <end position="177"/>
    </location>
</feature>
<feature type="transmembrane region" description="Helical" evidence="1">
    <location>
        <begin position="12"/>
        <end position="30"/>
    </location>
</feature>
<dbReference type="Gene3D" id="1.20.144.10">
    <property type="entry name" value="Phosphatidic acid phosphatase type 2/haloperoxidase"/>
    <property type="match status" value="1"/>
</dbReference>
<proteinExistence type="predicted"/>
<dbReference type="InterPro" id="IPR036938">
    <property type="entry name" value="PAP2/HPO_sf"/>
</dbReference>
<evidence type="ECO:0000256" key="1">
    <source>
        <dbReference type="SAM" id="Phobius"/>
    </source>
</evidence>